<reference evidence="1 2" key="1">
    <citation type="submission" date="2017-06" db="EMBL/GenBank/DDBJ databases">
        <authorList>
            <person name="Kim H.J."/>
            <person name="Triplett B.A."/>
        </authorList>
    </citation>
    <scope>NUCLEOTIDE SEQUENCE [LARGE SCALE GENOMIC DNA]</scope>
    <source>
        <strain evidence="1 2">CGMCC 4.2132</strain>
    </source>
</reference>
<accession>A0A239LJT1</accession>
<evidence type="ECO:0000313" key="2">
    <source>
        <dbReference type="Proteomes" id="UP000198282"/>
    </source>
</evidence>
<dbReference type="AlphaFoldDB" id="A0A239LJT1"/>
<organism evidence="1 2">
    <name type="scientific">Streptosporangium subroseum</name>
    <dbReference type="NCBI Taxonomy" id="106412"/>
    <lineage>
        <taxon>Bacteria</taxon>
        <taxon>Bacillati</taxon>
        <taxon>Actinomycetota</taxon>
        <taxon>Actinomycetes</taxon>
        <taxon>Streptosporangiales</taxon>
        <taxon>Streptosporangiaceae</taxon>
        <taxon>Streptosporangium</taxon>
    </lineage>
</organism>
<dbReference type="RefSeq" id="WP_245878613.1">
    <property type="nucleotide sequence ID" value="NZ_FZOD01000033.1"/>
</dbReference>
<proteinExistence type="predicted"/>
<name>A0A239LJT1_9ACTN</name>
<gene>
    <name evidence="1" type="ORF">SAMN05216276_103382</name>
</gene>
<keyword evidence="2" id="KW-1185">Reference proteome</keyword>
<sequence>MAAAEDGHHTIQSCQHAQPMGKCAGYNVAAGLLGTAPLPFTADPYSNALDLGSAGAVLTAGWERTVTATGPEAKTMKQDINTMWIYPAVDDPEQILAQASRLLNS</sequence>
<protein>
    <submittedName>
        <fullName evidence="1">NADH dehydrogenase</fullName>
    </submittedName>
</protein>
<dbReference type="Proteomes" id="UP000198282">
    <property type="component" value="Unassembled WGS sequence"/>
</dbReference>
<dbReference type="Gene3D" id="3.50.50.100">
    <property type="match status" value="1"/>
</dbReference>
<evidence type="ECO:0000313" key="1">
    <source>
        <dbReference type="EMBL" id="SNT30846.1"/>
    </source>
</evidence>
<dbReference type="EMBL" id="FZOD01000033">
    <property type="protein sequence ID" value="SNT30846.1"/>
    <property type="molecule type" value="Genomic_DNA"/>
</dbReference>